<dbReference type="EMBL" id="CP003741">
    <property type="protein sequence ID" value="AGI70225.1"/>
    <property type="molecule type" value="Genomic_DNA"/>
</dbReference>
<name>M9RK63_9RHOB</name>
<evidence type="ECO:0000313" key="2">
    <source>
        <dbReference type="EMBL" id="AGI70225.1"/>
    </source>
</evidence>
<dbReference type="KEGG" id="oat:OAN307_63p00060"/>
<reference evidence="2 3" key="1">
    <citation type="journal article" date="2013" name="PLoS ONE">
        <title>Poles Apart: Arctic and Antarctic Octadecabacter strains Share High Genome Plasticity and a New Type of Xanthorhodopsin.</title>
        <authorList>
            <person name="Vollmers J."/>
            <person name="Voget S."/>
            <person name="Dietrich S."/>
            <person name="Gollnow K."/>
            <person name="Smits M."/>
            <person name="Meyer K."/>
            <person name="Brinkhoff T."/>
            <person name="Simon M."/>
            <person name="Daniel R."/>
        </authorList>
    </citation>
    <scope>NUCLEOTIDE SEQUENCE [LARGE SCALE GENOMIC DNA]</scope>
    <source>
        <strain evidence="2 3">307</strain>
        <plasmid evidence="2">pOA307_63</plasmid>
    </source>
</reference>
<organism evidence="2 3">
    <name type="scientific">Octadecabacter antarcticus 307</name>
    <dbReference type="NCBI Taxonomy" id="391626"/>
    <lineage>
        <taxon>Bacteria</taxon>
        <taxon>Pseudomonadati</taxon>
        <taxon>Pseudomonadota</taxon>
        <taxon>Alphaproteobacteria</taxon>
        <taxon>Rhodobacterales</taxon>
        <taxon>Roseobacteraceae</taxon>
        <taxon>Octadecabacter</taxon>
    </lineage>
</organism>
<keyword evidence="2" id="KW-0614">Plasmid</keyword>
<evidence type="ECO:0000256" key="1">
    <source>
        <dbReference type="SAM" id="MobiDB-lite"/>
    </source>
</evidence>
<geneLocation type="plasmid" evidence="2 3">
    <name>pOA307_63</name>
</geneLocation>
<keyword evidence="3" id="KW-1185">Reference proteome</keyword>
<sequence length="111" mass="12467">MGALWRSARYYEGDRKLNTSETQFELFESQLAEWKVQVVKLEAKAAGADDEAKPAYVREVNELKAKFSKTEKQYNEARKAQKGTLPDTMDGLSSAGRDLGHAVGKPIRRFG</sequence>
<gene>
    <name evidence="2" type="ORF">OAN307_63p00060</name>
</gene>
<dbReference type="AlphaFoldDB" id="M9RK63"/>
<dbReference type="HOGENOM" id="CLU_2155768_0_0_5"/>
<protein>
    <submittedName>
        <fullName evidence="2">Putative conserved coiled coil protein</fullName>
    </submittedName>
</protein>
<evidence type="ECO:0000313" key="3">
    <source>
        <dbReference type="Proteomes" id="UP000005307"/>
    </source>
</evidence>
<proteinExistence type="predicted"/>
<dbReference type="Proteomes" id="UP000005307">
    <property type="component" value="Plasmid pOA307_63"/>
</dbReference>
<accession>M9RK63</accession>
<feature type="region of interest" description="Disordered" evidence="1">
    <location>
        <begin position="71"/>
        <end position="111"/>
    </location>
</feature>
<dbReference type="RefSeq" id="WP_015493467.1">
    <property type="nucleotide sequence ID" value="NC_020907.1"/>
</dbReference>